<keyword evidence="11" id="KW-0229">DNA integration</keyword>
<evidence type="ECO:0000256" key="12">
    <source>
        <dbReference type="ARBA" id="ARBA00022918"/>
    </source>
</evidence>
<reference evidence="17 18" key="1">
    <citation type="submission" date="2023-09" db="EMBL/GenBank/DDBJ databases">
        <authorList>
            <person name="Wang M."/>
        </authorList>
    </citation>
    <scope>NUCLEOTIDE SEQUENCE [LARGE SCALE GENOMIC DNA]</scope>
    <source>
        <strain evidence="17">GT-2023</strain>
        <tissue evidence="17">Liver</tissue>
    </source>
</reference>
<keyword evidence="4" id="KW-0540">Nuclease</keyword>
<evidence type="ECO:0000256" key="6">
    <source>
        <dbReference type="ARBA" id="ARBA00022741"/>
    </source>
</evidence>
<keyword evidence="13" id="KW-0808">Transferase</keyword>
<keyword evidence="7" id="KW-0255">Endonuclease</keyword>
<comment type="function">
    <text evidence="1">The aspartyl protease (PR) mediates the proteolytic cleavages of the Gag and Gag-Pol polyproteins after assembly of the VLP.</text>
</comment>
<evidence type="ECO:0000256" key="3">
    <source>
        <dbReference type="ARBA" id="ARBA00022670"/>
    </source>
</evidence>
<keyword evidence="2" id="KW-1188">Viral release from host cell</keyword>
<dbReference type="Gene3D" id="3.30.420.10">
    <property type="entry name" value="Ribonuclease H-like superfamily/Ribonuclease H"/>
    <property type="match status" value="1"/>
</dbReference>
<protein>
    <recommendedName>
        <fullName evidence="16">Integrase catalytic domain-containing protein</fullName>
    </recommendedName>
</protein>
<keyword evidence="18" id="KW-1185">Reference proteome</keyword>
<comment type="caution">
    <text evidence="17">The sequence shown here is derived from an EMBL/GenBank/DDBJ whole genome shotgun (WGS) entry which is preliminary data.</text>
</comment>
<accession>A0ABR3MER7</accession>
<keyword evidence="5" id="KW-0479">Metal-binding</keyword>
<evidence type="ECO:0000256" key="2">
    <source>
        <dbReference type="ARBA" id="ARBA00022612"/>
    </source>
</evidence>
<dbReference type="InterPro" id="IPR036397">
    <property type="entry name" value="RNaseH_sf"/>
</dbReference>
<dbReference type="PANTHER" id="PTHR42648">
    <property type="entry name" value="TRANSPOSASE, PUTATIVE-RELATED"/>
    <property type="match status" value="1"/>
</dbReference>
<evidence type="ECO:0000256" key="9">
    <source>
        <dbReference type="ARBA" id="ARBA00022840"/>
    </source>
</evidence>
<dbReference type="PROSITE" id="PS50994">
    <property type="entry name" value="INTEGRASE"/>
    <property type="match status" value="1"/>
</dbReference>
<dbReference type="Pfam" id="PF00665">
    <property type="entry name" value="rve"/>
    <property type="match status" value="1"/>
</dbReference>
<evidence type="ECO:0000256" key="7">
    <source>
        <dbReference type="ARBA" id="ARBA00022759"/>
    </source>
</evidence>
<keyword evidence="13" id="KW-0239">DNA-directed DNA polymerase</keyword>
<dbReference type="InterPro" id="IPR039537">
    <property type="entry name" value="Retrotran_Ty1/copia-like"/>
</dbReference>
<dbReference type="Pfam" id="PF22936">
    <property type="entry name" value="Pol_BBD"/>
    <property type="match status" value="1"/>
</dbReference>
<dbReference type="Proteomes" id="UP001558613">
    <property type="component" value="Unassembled WGS sequence"/>
</dbReference>
<keyword evidence="10" id="KW-0460">Magnesium</keyword>
<keyword evidence="9" id="KW-0067">ATP-binding</keyword>
<evidence type="ECO:0000256" key="14">
    <source>
        <dbReference type="ARBA" id="ARBA00023113"/>
    </source>
</evidence>
<keyword evidence="12" id="KW-0695">RNA-directed DNA polymerase</keyword>
<evidence type="ECO:0000313" key="17">
    <source>
        <dbReference type="EMBL" id="KAL1263578.1"/>
    </source>
</evidence>
<evidence type="ECO:0000313" key="18">
    <source>
        <dbReference type="Proteomes" id="UP001558613"/>
    </source>
</evidence>
<feature type="domain" description="Integrase catalytic" evidence="16">
    <location>
        <begin position="188"/>
        <end position="351"/>
    </location>
</feature>
<proteinExistence type="predicted"/>
<gene>
    <name evidence="17" type="ORF">QQF64_006317</name>
</gene>
<keyword evidence="3" id="KW-0645">Protease</keyword>
<evidence type="ECO:0000256" key="10">
    <source>
        <dbReference type="ARBA" id="ARBA00022842"/>
    </source>
</evidence>
<keyword evidence="6" id="KW-0547">Nucleotide-binding</keyword>
<keyword evidence="13" id="KW-0548">Nucleotidyltransferase</keyword>
<evidence type="ECO:0000256" key="13">
    <source>
        <dbReference type="ARBA" id="ARBA00022932"/>
    </source>
</evidence>
<dbReference type="SUPFAM" id="SSF53098">
    <property type="entry name" value="Ribonuclease H-like"/>
    <property type="match status" value="1"/>
</dbReference>
<dbReference type="InterPro" id="IPR012337">
    <property type="entry name" value="RNaseH-like_sf"/>
</dbReference>
<evidence type="ECO:0000256" key="1">
    <source>
        <dbReference type="ARBA" id="ARBA00002180"/>
    </source>
</evidence>
<evidence type="ECO:0000256" key="4">
    <source>
        <dbReference type="ARBA" id="ARBA00022722"/>
    </source>
</evidence>
<name>A0ABR3MER7_9TELE</name>
<keyword evidence="14" id="KW-0917">Virion maturation</keyword>
<keyword evidence="15" id="KW-0233">DNA recombination</keyword>
<dbReference type="EMBL" id="JAYMGO010000013">
    <property type="protein sequence ID" value="KAL1263578.1"/>
    <property type="molecule type" value="Genomic_DNA"/>
</dbReference>
<keyword evidence="8" id="KW-0378">Hydrolase</keyword>
<evidence type="ECO:0000256" key="11">
    <source>
        <dbReference type="ARBA" id="ARBA00022908"/>
    </source>
</evidence>
<dbReference type="InterPro" id="IPR054722">
    <property type="entry name" value="PolX-like_BBD"/>
</dbReference>
<dbReference type="PANTHER" id="PTHR42648:SF11">
    <property type="entry name" value="TRANSPOSON TY4-P GAG-POL POLYPROTEIN"/>
    <property type="match status" value="1"/>
</dbReference>
<sequence length="385" mass="43948">MVDAGATSHIVSDIKAFKNVDSSFQPETHSVELADGTKCSGMAQQRGTAVIYLLDDTGRRHRAQLRDALYMPSYPHDIFSVARGATITFKRGNSHMVTRDGSRFDIHESGNLYYLPTVVESVDHCKVCHDLQTWHEILGHCNYEDVQKLQCVVRGMEIKGGMVRQNQLCEVCTKGKFTQTRSREPDRKAEKPLELIHTDLAGPMPTQSKEGYRYAQSFTDDYSGTMLVYFLKSKADTVQATEKFLADIAPYGEVKCIRSDNGTEFMSRDFQTLLTQRKIRHETSAPYSPHQNGTAERGWRTLYDMSRCLLIESKLPDKLWNYAMQTSAYVQNRCYCRRTKKTPYELFTGRKPDVSKMQKFGSICFAYKQEKGKFDSRCEQGVFIG</sequence>
<evidence type="ECO:0000256" key="15">
    <source>
        <dbReference type="ARBA" id="ARBA00023172"/>
    </source>
</evidence>
<dbReference type="InterPro" id="IPR025724">
    <property type="entry name" value="GAG-pre-integrase_dom"/>
</dbReference>
<evidence type="ECO:0000256" key="5">
    <source>
        <dbReference type="ARBA" id="ARBA00022723"/>
    </source>
</evidence>
<dbReference type="Pfam" id="PF13976">
    <property type="entry name" value="gag_pre-integrs"/>
    <property type="match status" value="1"/>
</dbReference>
<organism evidence="17 18">
    <name type="scientific">Cirrhinus molitorella</name>
    <name type="common">mud carp</name>
    <dbReference type="NCBI Taxonomy" id="172907"/>
    <lineage>
        <taxon>Eukaryota</taxon>
        <taxon>Metazoa</taxon>
        <taxon>Chordata</taxon>
        <taxon>Craniata</taxon>
        <taxon>Vertebrata</taxon>
        <taxon>Euteleostomi</taxon>
        <taxon>Actinopterygii</taxon>
        <taxon>Neopterygii</taxon>
        <taxon>Teleostei</taxon>
        <taxon>Ostariophysi</taxon>
        <taxon>Cypriniformes</taxon>
        <taxon>Cyprinidae</taxon>
        <taxon>Labeoninae</taxon>
        <taxon>Labeonini</taxon>
        <taxon>Cirrhinus</taxon>
    </lineage>
</organism>
<evidence type="ECO:0000259" key="16">
    <source>
        <dbReference type="PROSITE" id="PS50994"/>
    </source>
</evidence>
<dbReference type="InterPro" id="IPR001584">
    <property type="entry name" value="Integrase_cat-core"/>
</dbReference>
<evidence type="ECO:0000256" key="8">
    <source>
        <dbReference type="ARBA" id="ARBA00022801"/>
    </source>
</evidence>